<protein>
    <submittedName>
        <fullName evidence="1">Uncharacterized protein</fullName>
    </submittedName>
</protein>
<dbReference type="HOGENOM" id="CLU_063003_0_0_6"/>
<sequence>MLPRYSELDDARPLVYIDQNVIDALRKQKLLGIIPNFHKDFRAVYSDETLKEIKRAADGGGDAKPFLQVLCELDAYHIRRVTDSNFVPQNEILIRSLSPFQLYDEYANNLNLEYLIESQTLINQKMMGGLPDMSLTEIEMHIINAFERLHDDILKPLDDLGEDGLPQAFIDNLKKNIESNQEEQLTKFKRLVKQSIAAFQTQVDSSELSILLQFRENLNVNPLRLNNITPPNVVEQIWQEVIKNDVMANSEVTIEQFFGVTEKSPAFPEHDNAPSDHVIGVYQILNMVGYYPDKKPHDSNSFVSTSSDMMHASMGYYCSAIMSCDDRFVKKTSAAYEFLNIPTHVLHVVEENKKVTC</sequence>
<organism evidence="1 2">
    <name type="scientific">Alteromonas naphthalenivorans</name>
    <dbReference type="NCBI Taxonomy" id="715451"/>
    <lineage>
        <taxon>Bacteria</taxon>
        <taxon>Pseudomonadati</taxon>
        <taxon>Pseudomonadota</taxon>
        <taxon>Gammaproteobacteria</taxon>
        <taxon>Alteromonadales</taxon>
        <taxon>Alteromonadaceae</taxon>
        <taxon>Alteromonas/Salinimonas group</taxon>
        <taxon>Alteromonas</taxon>
    </lineage>
</organism>
<keyword evidence="2" id="KW-1185">Reference proteome</keyword>
<dbReference type="eggNOG" id="ENOG502ZKPQ">
    <property type="taxonomic scope" value="Bacteria"/>
</dbReference>
<proteinExistence type="predicted"/>
<dbReference type="RefSeq" id="WP_013786547.1">
    <property type="nucleotide sequence ID" value="NC_015554.1"/>
</dbReference>
<dbReference type="EMBL" id="CP002339">
    <property type="protein sequence ID" value="AEF05640.1"/>
    <property type="molecule type" value="Genomic_DNA"/>
</dbReference>
<dbReference type="AlphaFoldDB" id="F5Z6X7"/>
<gene>
    <name evidence="1" type="ordered locus">ambt_20745</name>
</gene>
<dbReference type="Proteomes" id="UP000000683">
    <property type="component" value="Chromosome"/>
</dbReference>
<dbReference type="OrthoDB" id="7031670at2"/>
<evidence type="ECO:0000313" key="1">
    <source>
        <dbReference type="EMBL" id="AEF05640.1"/>
    </source>
</evidence>
<name>F5Z6X7_ALTNA</name>
<dbReference type="KEGG" id="alt:ambt_20745"/>
<reference evidence="1 2" key="1">
    <citation type="journal article" date="2011" name="J. Bacteriol.">
        <title>Complete genome sequence of the polycyclic aromatic hydrocarbon-degrading bacterium Alteromonas sp. strain SN2.</title>
        <authorList>
            <person name="Jin H.M."/>
            <person name="Jeong H."/>
            <person name="Moon E.J."/>
            <person name="Math R.K."/>
            <person name="Lee K."/>
            <person name="Kim H.J."/>
            <person name="Jeon C.O."/>
            <person name="Oh T.K."/>
            <person name="Kim J.F."/>
        </authorList>
    </citation>
    <scope>NUCLEOTIDE SEQUENCE [LARGE SCALE GENOMIC DNA]</scope>
    <source>
        <strain evidence="2">JCM 17741 / KACC 18427 / KCTC 11700BP / SN2</strain>
    </source>
</reference>
<evidence type="ECO:0000313" key="2">
    <source>
        <dbReference type="Proteomes" id="UP000000683"/>
    </source>
</evidence>
<accession>F5Z6X7</accession>